<accession>F8PKU9</accession>
<dbReference type="InParanoid" id="F8PKU9"/>
<dbReference type="Gene3D" id="1.10.630.10">
    <property type="entry name" value="Cytochrome P450"/>
    <property type="match status" value="1"/>
</dbReference>
<evidence type="ECO:0000256" key="2">
    <source>
        <dbReference type="ARBA" id="ARBA00022617"/>
    </source>
</evidence>
<evidence type="ECO:0000313" key="9">
    <source>
        <dbReference type="Proteomes" id="UP000008063"/>
    </source>
</evidence>
<evidence type="ECO:0000256" key="4">
    <source>
        <dbReference type="ARBA" id="ARBA00023002"/>
    </source>
</evidence>
<dbReference type="Pfam" id="PF00067">
    <property type="entry name" value="p450"/>
    <property type="match status" value="1"/>
</dbReference>
<protein>
    <recommendedName>
        <fullName evidence="10">Cytochrome P450</fullName>
    </recommendedName>
</protein>
<keyword evidence="9" id="KW-1185">Reference proteome</keyword>
<dbReference type="HOGENOM" id="CLU_001570_5_13_1"/>
<proteinExistence type="inferred from homology"/>
<dbReference type="Proteomes" id="UP000008063">
    <property type="component" value="Unassembled WGS sequence"/>
</dbReference>
<dbReference type="STRING" id="936435.F8PKU9"/>
<organism evidence="9">
    <name type="scientific">Serpula lacrymans var. lacrymans (strain S7.3)</name>
    <name type="common">Dry rot fungus</name>
    <dbReference type="NCBI Taxonomy" id="936435"/>
    <lineage>
        <taxon>Eukaryota</taxon>
        <taxon>Fungi</taxon>
        <taxon>Dikarya</taxon>
        <taxon>Basidiomycota</taxon>
        <taxon>Agaricomycotina</taxon>
        <taxon>Agaricomycetes</taxon>
        <taxon>Agaricomycetidae</taxon>
        <taxon>Boletales</taxon>
        <taxon>Coniophorineae</taxon>
        <taxon>Serpulaceae</taxon>
        <taxon>Serpula</taxon>
    </lineage>
</organism>
<keyword evidence="3" id="KW-0479">Metal-binding</keyword>
<evidence type="ECO:0000256" key="5">
    <source>
        <dbReference type="ARBA" id="ARBA00023004"/>
    </source>
</evidence>
<sequence>MDTPYMTSIKIQDLTVWWTISLLALTYLLHRFLAVSSHLRHLPALPIFSITWSYICQEPDDVRFKRLIIPYANKHSEGVVLVWIFGQWTVHVVDPQIVYQVNGNITNFPKDIPPWDLLLIRFTGRSNIAMRNGEEWKSLSTIIREAFTTPIPIELFASLAKNLFHVINQTPLADDKGLKVRWNGLSQRFTLDAVGYSVLGYNVDAISTQTQFVKDYNMFMHYTNDPLYLALPIFEKIITRKHAFELVETLKKRLVDMLLAKRMDPGDDIVSFLLRDPSLTVEELRDNLSTLLIAGHDTTAGAISTIVYHLAVNQTAQQNARNEVIREALRIISPSSYGIPRMSQMATNLSKYYVPPNTAVVSNICGVHHSETVWSDFSGQSDS</sequence>
<keyword evidence="5" id="KW-0408">Iron</keyword>
<keyword evidence="7" id="KW-0812">Transmembrane</keyword>
<dbReference type="GO" id="GO:0020037">
    <property type="term" value="F:heme binding"/>
    <property type="evidence" value="ECO:0007669"/>
    <property type="project" value="InterPro"/>
</dbReference>
<keyword evidence="2" id="KW-0349">Heme</keyword>
<evidence type="ECO:0000256" key="7">
    <source>
        <dbReference type="SAM" id="Phobius"/>
    </source>
</evidence>
<reference evidence="9" key="1">
    <citation type="journal article" date="2011" name="Science">
        <title>The plant cell wall-decomposing machinery underlies the functional diversity of forest fungi.</title>
        <authorList>
            <person name="Eastwood D.C."/>
            <person name="Floudas D."/>
            <person name="Binder M."/>
            <person name="Majcherczyk A."/>
            <person name="Schneider P."/>
            <person name="Aerts A."/>
            <person name="Asiegbu F.O."/>
            <person name="Baker S.E."/>
            <person name="Barry K."/>
            <person name="Bendiksby M."/>
            <person name="Blumentritt M."/>
            <person name="Coutinho P.M."/>
            <person name="Cullen D."/>
            <person name="de Vries R.P."/>
            <person name="Gathman A."/>
            <person name="Goodell B."/>
            <person name="Henrissat B."/>
            <person name="Ihrmark K."/>
            <person name="Kauserud H."/>
            <person name="Kohler A."/>
            <person name="LaButti K."/>
            <person name="Lapidus A."/>
            <person name="Lavin J.L."/>
            <person name="Lee Y.-H."/>
            <person name="Lindquist E."/>
            <person name="Lilly W."/>
            <person name="Lucas S."/>
            <person name="Morin E."/>
            <person name="Murat C."/>
            <person name="Oguiza J.A."/>
            <person name="Park J."/>
            <person name="Pisabarro A.G."/>
            <person name="Riley R."/>
            <person name="Rosling A."/>
            <person name="Salamov A."/>
            <person name="Schmidt O."/>
            <person name="Schmutz J."/>
            <person name="Skrede I."/>
            <person name="Stenlid J."/>
            <person name="Wiebenga A."/>
            <person name="Xie X."/>
            <person name="Kuees U."/>
            <person name="Hibbett D.S."/>
            <person name="Hoffmeister D."/>
            <person name="Hoegberg N."/>
            <person name="Martin F."/>
            <person name="Grigoriev I.V."/>
            <person name="Watkinson S.C."/>
        </authorList>
    </citation>
    <scope>NUCLEOTIDE SEQUENCE [LARGE SCALE GENOMIC DNA]</scope>
    <source>
        <strain evidence="9">strain S7.3</strain>
    </source>
</reference>
<dbReference type="PANTHER" id="PTHR24291">
    <property type="entry name" value="CYTOCHROME P450 FAMILY 4"/>
    <property type="match status" value="1"/>
</dbReference>
<evidence type="ECO:0000256" key="1">
    <source>
        <dbReference type="ARBA" id="ARBA00010617"/>
    </source>
</evidence>
<dbReference type="InterPro" id="IPR050196">
    <property type="entry name" value="Cytochrome_P450_Monoox"/>
</dbReference>
<dbReference type="EMBL" id="GL945475">
    <property type="protein sequence ID" value="EGO03908.1"/>
    <property type="molecule type" value="Genomic_DNA"/>
</dbReference>
<dbReference type="PANTHER" id="PTHR24291:SF50">
    <property type="entry name" value="BIFUNCTIONAL ALBAFLAVENONE MONOOXYGENASE_TERPENE SYNTHASE"/>
    <property type="match status" value="1"/>
</dbReference>
<keyword evidence="7" id="KW-1133">Transmembrane helix</keyword>
<dbReference type="GO" id="GO:0004497">
    <property type="term" value="F:monooxygenase activity"/>
    <property type="evidence" value="ECO:0007669"/>
    <property type="project" value="UniProtKB-KW"/>
</dbReference>
<dbReference type="eggNOG" id="KOG0157">
    <property type="taxonomic scope" value="Eukaryota"/>
</dbReference>
<dbReference type="GO" id="GO:0005506">
    <property type="term" value="F:iron ion binding"/>
    <property type="evidence" value="ECO:0007669"/>
    <property type="project" value="InterPro"/>
</dbReference>
<name>F8PKU9_SERL3</name>
<dbReference type="InterPro" id="IPR036396">
    <property type="entry name" value="Cyt_P450_sf"/>
</dbReference>
<dbReference type="OMA" id="HAMSTIM"/>
<evidence type="ECO:0008006" key="10">
    <source>
        <dbReference type="Google" id="ProtNLM"/>
    </source>
</evidence>
<evidence type="ECO:0000313" key="8">
    <source>
        <dbReference type="EMBL" id="EGO03908.1"/>
    </source>
</evidence>
<feature type="transmembrane region" description="Helical" evidence="7">
    <location>
        <begin position="15"/>
        <end position="33"/>
    </location>
</feature>
<dbReference type="SUPFAM" id="SSF48264">
    <property type="entry name" value="Cytochrome P450"/>
    <property type="match status" value="1"/>
</dbReference>
<keyword evidence="4" id="KW-0560">Oxidoreductase</keyword>
<keyword evidence="6" id="KW-0503">Monooxygenase</keyword>
<evidence type="ECO:0000256" key="3">
    <source>
        <dbReference type="ARBA" id="ARBA00022723"/>
    </source>
</evidence>
<gene>
    <name evidence="8" type="ORF">SERLA73DRAFT_69726</name>
</gene>
<keyword evidence="7" id="KW-0472">Membrane</keyword>
<evidence type="ECO:0000256" key="6">
    <source>
        <dbReference type="ARBA" id="ARBA00023033"/>
    </source>
</evidence>
<dbReference type="AlphaFoldDB" id="F8PKU9"/>
<dbReference type="GO" id="GO:0016705">
    <property type="term" value="F:oxidoreductase activity, acting on paired donors, with incorporation or reduction of molecular oxygen"/>
    <property type="evidence" value="ECO:0007669"/>
    <property type="project" value="InterPro"/>
</dbReference>
<comment type="similarity">
    <text evidence="1">Belongs to the cytochrome P450 family.</text>
</comment>
<dbReference type="InterPro" id="IPR001128">
    <property type="entry name" value="Cyt_P450"/>
</dbReference>